<dbReference type="GO" id="GO:0030245">
    <property type="term" value="P:cellulose catabolic process"/>
    <property type="evidence" value="ECO:0007669"/>
    <property type="project" value="UniProtKB-UniRule"/>
</dbReference>
<dbReference type="GO" id="GO:0046872">
    <property type="term" value="F:metal ion binding"/>
    <property type="evidence" value="ECO:0007669"/>
    <property type="project" value="UniProtKB-KW"/>
</dbReference>
<evidence type="ECO:0000313" key="14">
    <source>
        <dbReference type="EMBL" id="KAF3231882.1"/>
    </source>
</evidence>
<comment type="caution">
    <text evidence="14">The sequence shown here is derived from an EMBL/GenBank/DDBJ whole genome shotgun (WGS) entry which is preliminary data.</text>
</comment>
<feature type="chain" id="PRO_5028861550" description="AA9 family lytic polysaccharide monooxygenase" evidence="12">
    <location>
        <begin position="20"/>
        <end position="637"/>
    </location>
</feature>
<comment type="cofactor">
    <cofactor evidence="1">
        <name>Cu(2+)</name>
        <dbReference type="ChEBI" id="CHEBI:29036"/>
    </cofactor>
</comment>
<dbReference type="PANTHER" id="PTHR33353">
    <property type="entry name" value="PUTATIVE (AFU_ORTHOLOGUE AFUA_1G12560)-RELATED"/>
    <property type="match status" value="1"/>
</dbReference>
<gene>
    <name evidence="14" type="ORF">TWF191_003858</name>
</gene>
<dbReference type="Gene3D" id="2.70.50.70">
    <property type="match status" value="1"/>
</dbReference>
<keyword evidence="4" id="KW-0479">Metal-binding</keyword>
<dbReference type="Pfam" id="PF00734">
    <property type="entry name" value="CBM_1"/>
    <property type="match status" value="1"/>
</dbReference>
<dbReference type="GO" id="GO:0008810">
    <property type="term" value="F:cellulase activity"/>
    <property type="evidence" value="ECO:0007669"/>
    <property type="project" value="UniProtKB-UniRule"/>
</dbReference>
<dbReference type="EMBL" id="WIPF01000002">
    <property type="protein sequence ID" value="KAF3231882.1"/>
    <property type="molecule type" value="Genomic_DNA"/>
</dbReference>
<feature type="region of interest" description="Disordered" evidence="11">
    <location>
        <begin position="366"/>
        <end position="393"/>
    </location>
</feature>
<evidence type="ECO:0000313" key="15">
    <source>
        <dbReference type="Proteomes" id="UP000483672"/>
    </source>
</evidence>
<comment type="function">
    <text evidence="10">Lytic polysaccharide monooxygenase (LMPO) that depolymerizes crystalline and amorphous polysaccharides via the oxidation of scissile alpha- or beta-(1-4)-glycosidic bonds, yielding C1 and/or C4 oxidation products. Catalysis by LPMOs requires the reduction of the active-site copper from Cu(II) to Cu(I) by a reducing agent and H(2)O(2) or O(2) as a cosubstrate.</text>
</comment>
<evidence type="ECO:0000256" key="6">
    <source>
        <dbReference type="ARBA" id="ARBA00023002"/>
    </source>
</evidence>
<comment type="subcellular location">
    <subcellularLocation>
        <location evidence="2 10">Secreted</location>
    </subcellularLocation>
</comment>
<organism evidence="14 15">
    <name type="scientific">Orbilia oligospora</name>
    <name type="common">Nematode-trapping fungus</name>
    <name type="synonym">Arthrobotrys oligospora</name>
    <dbReference type="NCBI Taxonomy" id="2813651"/>
    <lineage>
        <taxon>Eukaryota</taxon>
        <taxon>Fungi</taxon>
        <taxon>Dikarya</taxon>
        <taxon>Ascomycota</taxon>
        <taxon>Pezizomycotina</taxon>
        <taxon>Orbiliomycetes</taxon>
        <taxon>Orbiliales</taxon>
        <taxon>Orbiliaceae</taxon>
        <taxon>Orbilia</taxon>
    </lineage>
</organism>
<keyword evidence="5 12" id="KW-0732">Signal</keyword>
<sequence length="637" mass="68766">MKVSVIAAAAVGLVASANAHAIMQRVSVNGADKGLLTGIRAPSNNNPVGDVSSQDIICGASGSTSSSVIDVAPGDRLGFQWQHVIGGPQGSNDPDNPIAASHKGPIQLYLAKVDNAASASKTGQRWFKVASEGLSGGKWGVDTMIQNNGWWYANLPTCLAPGDYLARAELIALHSAYSSQGVQFYTSCAQIRVSGSGGWTGSGFLSFPGSYSQSDPGILLNIYGTGGISDNGGKPYVAPGGSVQQQQCGGGNPTTTAAQTTARTTTAAQTTRTTTAVQTTRTTTPSSNGGTATLYGQCGGVGWTGPTACASGTCKVLNEYYSQCFIFCDDPWSVVVPSLTTAGFNNHILHRSTNVYQPNNLVPATKRSLLPKMPPKTPGKSKPGSTLQTPIEAPGHIPHKTMRLRYIRGGAARILSKTLGKNIEAKEVSFMAYAKTKYNWFIAVTTILNEEIGTRFTTEYDLPDWTKEPMWLWKSHQSMRMIDWLDHKFLKAEIIEGKAPRVRENKLGDLAGTKKIEMLHLTTLFNVQTKGQRRARRRALENPWTQPSVNVKEPASEFIAWMTGSADDEIIREMNEEYLGIKDEDEERRRRGVYISYGGFGGDPVITEGPMDEDILNAQEMAEDGSEGMEWTISYVE</sequence>
<accession>A0A7C8UZ94</accession>
<evidence type="ECO:0000256" key="1">
    <source>
        <dbReference type="ARBA" id="ARBA00001973"/>
    </source>
</evidence>
<dbReference type="InterPro" id="IPR035971">
    <property type="entry name" value="CBD_sf"/>
</dbReference>
<evidence type="ECO:0000256" key="4">
    <source>
        <dbReference type="ARBA" id="ARBA00022723"/>
    </source>
</evidence>
<dbReference type="GO" id="GO:0005576">
    <property type="term" value="C:extracellular region"/>
    <property type="evidence" value="ECO:0007669"/>
    <property type="project" value="UniProtKB-SubCell"/>
</dbReference>
<keyword evidence="8" id="KW-0503">Monooxygenase</keyword>
<dbReference type="SMART" id="SM00236">
    <property type="entry name" value="fCBD"/>
    <property type="match status" value="1"/>
</dbReference>
<dbReference type="PROSITE" id="PS51164">
    <property type="entry name" value="CBM1_2"/>
    <property type="match status" value="1"/>
</dbReference>
<keyword evidence="9 10" id="KW-1015">Disulfide bond</keyword>
<evidence type="ECO:0000256" key="8">
    <source>
        <dbReference type="ARBA" id="ARBA00023033"/>
    </source>
</evidence>
<dbReference type="SUPFAM" id="SSF57180">
    <property type="entry name" value="Cellulose-binding domain"/>
    <property type="match status" value="1"/>
</dbReference>
<evidence type="ECO:0000256" key="12">
    <source>
        <dbReference type="SAM" id="SignalP"/>
    </source>
</evidence>
<evidence type="ECO:0000256" key="7">
    <source>
        <dbReference type="ARBA" id="ARBA00023008"/>
    </source>
</evidence>
<comment type="catalytic activity">
    <reaction evidence="10">
        <text>[(1-&gt;4)-beta-D-glucosyl]n+m + reduced acceptor + O2 = 4-dehydro-beta-D-glucosyl-[(1-&gt;4)-beta-D-glucosyl]n-1 + [(1-&gt;4)-beta-D-glucosyl]m + acceptor + H2O.</text>
        <dbReference type="EC" id="1.14.99.56"/>
    </reaction>
</comment>
<protein>
    <recommendedName>
        <fullName evidence="10">AA9 family lytic polysaccharide monooxygenase</fullName>
        <ecNumber evidence="10">1.14.99.56</ecNumber>
    </recommendedName>
    <alternativeName>
        <fullName evidence="10">Endo-beta-1,4-glucanase</fullName>
    </alternativeName>
    <alternativeName>
        <fullName evidence="10">Glycosyl hydrolase 61 family protein</fullName>
    </alternativeName>
</protein>
<evidence type="ECO:0000256" key="10">
    <source>
        <dbReference type="RuleBase" id="RU368122"/>
    </source>
</evidence>
<dbReference type="InterPro" id="IPR049892">
    <property type="entry name" value="AA9"/>
</dbReference>
<keyword evidence="7" id="KW-0186">Copper</keyword>
<dbReference type="EC" id="1.14.99.56" evidence="10"/>
<evidence type="ECO:0000259" key="13">
    <source>
        <dbReference type="PROSITE" id="PS51164"/>
    </source>
</evidence>
<dbReference type="GO" id="GO:0004497">
    <property type="term" value="F:monooxygenase activity"/>
    <property type="evidence" value="ECO:0007669"/>
    <property type="project" value="UniProtKB-KW"/>
</dbReference>
<feature type="domain" description="CBM1" evidence="13">
    <location>
        <begin position="290"/>
        <end position="325"/>
    </location>
</feature>
<evidence type="ECO:0000256" key="9">
    <source>
        <dbReference type="ARBA" id="ARBA00023157"/>
    </source>
</evidence>
<keyword evidence="10" id="KW-0136">Cellulose degradation</keyword>
<dbReference type="PANTHER" id="PTHR33353:SF13">
    <property type="entry name" value="ENDOGLUCANASE II"/>
    <property type="match status" value="1"/>
</dbReference>
<dbReference type="AlphaFoldDB" id="A0A7C8UZ94"/>
<keyword evidence="10" id="KW-0119">Carbohydrate metabolism</keyword>
<proteinExistence type="predicted"/>
<name>A0A7C8UZ94_ORBOL</name>
<dbReference type="CDD" id="cd21175">
    <property type="entry name" value="LPMO_AA9"/>
    <property type="match status" value="1"/>
</dbReference>
<dbReference type="InterPro" id="IPR000254">
    <property type="entry name" value="CBD"/>
</dbReference>
<evidence type="ECO:0000256" key="11">
    <source>
        <dbReference type="SAM" id="MobiDB-lite"/>
    </source>
</evidence>
<dbReference type="Proteomes" id="UP000483672">
    <property type="component" value="Unassembled WGS sequence"/>
</dbReference>
<dbReference type="PROSITE" id="PS00562">
    <property type="entry name" value="CBM1_1"/>
    <property type="match status" value="1"/>
</dbReference>
<reference evidence="14 15" key="1">
    <citation type="submission" date="2019-06" db="EMBL/GenBank/DDBJ databases">
        <authorList>
            <person name="Palmer J.M."/>
        </authorList>
    </citation>
    <scope>NUCLEOTIDE SEQUENCE [LARGE SCALE GENOMIC DNA]</scope>
    <source>
        <strain evidence="14 15">TWF191</strain>
    </source>
</reference>
<evidence type="ECO:0000256" key="2">
    <source>
        <dbReference type="ARBA" id="ARBA00004613"/>
    </source>
</evidence>
<keyword evidence="6" id="KW-0560">Oxidoreductase</keyword>
<keyword evidence="3 10" id="KW-0964">Secreted</keyword>
<evidence type="ECO:0000256" key="5">
    <source>
        <dbReference type="ARBA" id="ARBA00022729"/>
    </source>
</evidence>
<dbReference type="Pfam" id="PF03443">
    <property type="entry name" value="AA9"/>
    <property type="match status" value="1"/>
</dbReference>
<keyword evidence="10" id="KW-0624">Polysaccharide degradation</keyword>
<dbReference type="InterPro" id="IPR005103">
    <property type="entry name" value="AA9_LPMO"/>
</dbReference>
<dbReference type="GO" id="GO:0030248">
    <property type="term" value="F:cellulose binding"/>
    <property type="evidence" value="ECO:0007669"/>
    <property type="project" value="UniProtKB-UniRule"/>
</dbReference>
<feature type="signal peptide" evidence="12">
    <location>
        <begin position="1"/>
        <end position="19"/>
    </location>
</feature>
<evidence type="ECO:0000256" key="3">
    <source>
        <dbReference type="ARBA" id="ARBA00022525"/>
    </source>
</evidence>
<comment type="domain">
    <text evidence="10">Has a modular structure: an endo-beta-1,4-glucanase catalytic module at the N-terminus, a linker rich in serines and threonines, and a C-terminal carbohydrate-binding module (CBM).</text>
</comment>